<feature type="compositionally biased region" description="Pro residues" evidence="12">
    <location>
        <begin position="857"/>
        <end position="866"/>
    </location>
</feature>
<dbReference type="CDD" id="cd21675">
    <property type="entry name" value="SMP_TEX2"/>
    <property type="match status" value="1"/>
</dbReference>
<gene>
    <name evidence="16" type="ORF">CCAM_LOCUS20655</name>
</gene>
<dbReference type="PANTHER" id="PTHR13466">
    <property type="entry name" value="TEX2 PROTEIN-RELATED"/>
    <property type="match status" value="1"/>
</dbReference>
<evidence type="ECO:0000256" key="1">
    <source>
        <dbReference type="ARBA" id="ARBA00004586"/>
    </source>
</evidence>
<name>A0A484LRN0_9ASTE</name>
<feature type="domain" description="SMP-LTD" evidence="15">
    <location>
        <begin position="498"/>
        <end position="763"/>
    </location>
</feature>
<keyword evidence="5 13" id="KW-0812">Transmembrane</keyword>
<keyword evidence="17" id="KW-1185">Reference proteome</keyword>
<keyword evidence="8 13" id="KW-1133">Transmembrane helix</keyword>
<reference evidence="16 17" key="1">
    <citation type="submission" date="2018-04" db="EMBL/GenBank/DDBJ databases">
        <authorList>
            <person name="Vogel A."/>
        </authorList>
    </citation>
    <scope>NUCLEOTIDE SEQUENCE [LARGE SCALE GENOMIC DNA]</scope>
</reference>
<dbReference type="GO" id="GO:0008289">
    <property type="term" value="F:lipid binding"/>
    <property type="evidence" value="ECO:0007669"/>
    <property type="project" value="UniProtKB-KW"/>
</dbReference>
<keyword evidence="10" id="KW-0446">Lipid-binding</keyword>
<keyword evidence="6" id="KW-0378">Hydrolase</keyword>
<evidence type="ECO:0000259" key="14">
    <source>
        <dbReference type="PROSITE" id="PS50600"/>
    </source>
</evidence>
<proteinExistence type="inferred from homology"/>
<dbReference type="GO" id="GO:0006508">
    <property type="term" value="P:proteolysis"/>
    <property type="evidence" value="ECO:0007669"/>
    <property type="project" value="UniProtKB-KW"/>
</dbReference>
<sequence length="950" mass="107512">MMELDIASVGLLCPESIAYVVEFGDRQYLDKALETYQLRPWILMPLYLSTPRHWVLVVICLFENKVYFLNSIKSTGGHKNMKVKTFVNESWRLLRERHMPQLKARPDWVDVPGVPQQEGNVDCVPLFEVFQSTLPYTRAELEEIREFWAGGFLDELVLQRKPWDHEQDSGIHAHNGWLGVETMWQFVLVFILGALTVVGVEAAAALYLLRWLTRKIRRQIGAAKFSDELSYPANLDPSFYNKQGIVWVLDLENISRASPVDKASGQKKSKKEIVEVEPVQNYAKIKDHSLLLIESDGSDTEIQLRHCAIAAVSATALSSRKWAKRYPIQIESKSTSTIYKGSRTFYIYLETSWEKESWCKALCLASCEDKEKLKWFVKLNLEFQNYLTSLNAVYPSFMKPLGHVNSELTDKSMKFDGSSSKVVLFLKKLAKKTSKAGMESKAYWVSGSSQGPSALTPADSLNEEIVVPSSLSMSTGSSTQSHLPVISESDSDDKVCHDEGTLCWNLLLSRLFFDVKENEGMRYSMQSWIQRALSNMRSPSYMGEMICSAVNLGNLPPYIHGMRVLPSDMNEVCIMEIDVEYSGGAILEVETRIAVQDLDLEEKQGTSREASDVDEIKSDLLEGFEHFQKHMKSEETPDHLNHTDEDFRDEIRNNGNIPRASPQVSRWKAILHSIAKQVSQVPILLGIRVASLRGTIRLFIKSPPSDQIWFGFTSMPDLDFQLESFVGDHRITSGHIALFLINRFKAAIRETLVLPNCESVCLPWMLAEKEDWVPRKVAPFIWINKNNNNSNNQVVPITEPEETKELDEAAVNNREVCNSSDPQEEEGKHEPPPSIDSFSSSSSAPKDQLTMNGNPMQEPPPPPPQEGYPRKSSAENLMEGDSSPSGAMKATADQELQQHVAEPKRMGSTKAKMLGLGKKMGEKFEEKRRHIEVKGRHIVEKMRGQQQQQQ</sequence>
<dbReference type="GO" id="GO:0008234">
    <property type="term" value="F:cysteine-type peptidase activity"/>
    <property type="evidence" value="ECO:0007669"/>
    <property type="project" value="InterPro"/>
</dbReference>
<dbReference type="PROSITE" id="PS51847">
    <property type="entry name" value="SMP"/>
    <property type="match status" value="1"/>
</dbReference>
<protein>
    <recommendedName>
        <fullName evidence="18">SMP-LTD domain-containing protein</fullName>
    </recommendedName>
</protein>
<keyword evidence="9" id="KW-0445">Lipid transport</keyword>
<evidence type="ECO:0000313" key="17">
    <source>
        <dbReference type="Proteomes" id="UP000595140"/>
    </source>
</evidence>
<dbReference type="GO" id="GO:0006869">
    <property type="term" value="P:lipid transport"/>
    <property type="evidence" value="ECO:0007669"/>
    <property type="project" value="UniProtKB-KW"/>
</dbReference>
<keyword evidence="4" id="KW-0645">Protease</keyword>
<dbReference type="SUPFAM" id="SSF50729">
    <property type="entry name" value="PH domain-like"/>
    <property type="match status" value="1"/>
</dbReference>
<dbReference type="InterPro" id="IPR031468">
    <property type="entry name" value="SMP_LBD"/>
</dbReference>
<evidence type="ECO:0000259" key="15">
    <source>
        <dbReference type="PROSITE" id="PS51847"/>
    </source>
</evidence>
<evidence type="ECO:0008006" key="18">
    <source>
        <dbReference type="Google" id="ProtNLM"/>
    </source>
</evidence>
<evidence type="ECO:0000256" key="2">
    <source>
        <dbReference type="ARBA" id="ARBA00005234"/>
    </source>
</evidence>
<evidence type="ECO:0000256" key="7">
    <source>
        <dbReference type="ARBA" id="ARBA00022824"/>
    </source>
</evidence>
<feature type="region of interest" description="Disordered" evidence="12">
    <location>
        <begin position="817"/>
        <end position="930"/>
    </location>
</feature>
<evidence type="ECO:0000256" key="12">
    <source>
        <dbReference type="SAM" id="MobiDB-lite"/>
    </source>
</evidence>
<dbReference type="Gene3D" id="3.40.395.10">
    <property type="entry name" value="Adenoviral Proteinase, Chain A"/>
    <property type="match status" value="1"/>
</dbReference>
<evidence type="ECO:0000256" key="9">
    <source>
        <dbReference type="ARBA" id="ARBA00023055"/>
    </source>
</evidence>
<keyword evidence="3" id="KW-0813">Transport</keyword>
<evidence type="ECO:0000256" key="6">
    <source>
        <dbReference type="ARBA" id="ARBA00022801"/>
    </source>
</evidence>
<feature type="compositionally biased region" description="Basic and acidic residues" evidence="12">
    <location>
        <begin position="919"/>
        <end position="930"/>
    </location>
</feature>
<evidence type="ECO:0000256" key="5">
    <source>
        <dbReference type="ARBA" id="ARBA00022692"/>
    </source>
</evidence>
<dbReference type="InterPro" id="IPR038765">
    <property type="entry name" value="Papain-like_cys_pep_sf"/>
</dbReference>
<evidence type="ECO:0000256" key="3">
    <source>
        <dbReference type="ARBA" id="ARBA00022448"/>
    </source>
</evidence>
<organism evidence="16 17">
    <name type="scientific">Cuscuta campestris</name>
    <dbReference type="NCBI Taxonomy" id="132261"/>
    <lineage>
        <taxon>Eukaryota</taxon>
        <taxon>Viridiplantae</taxon>
        <taxon>Streptophyta</taxon>
        <taxon>Embryophyta</taxon>
        <taxon>Tracheophyta</taxon>
        <taxon>Spermatophyta</taxon>
        <taxon>Magnoliopsida</taxon>
        <taxon>eudicotyledons</taxon>
        <taxon>Gunneridae</taxon>
        <taxon>Pentapetalae</taxon>
        <taxon>asterids</taxon>
        <taxon>lamiids</taxon>
        <taxon>Solanales</taxon>
        <taxon>Convolvulaceae</taxon>
        <taxon>Cuscuteae</taxon>
        <taxon>Cuscuta</taxon>
        <taxon>Cuscuta subgen. Grammica</taxon>
        <taxon>Cuscuta sect. Cleistogrammica</taxon>
    </lineage>
</organism>
<dbReference type="GO" id="GO:0005789">
    <property type="term" value="C:endoplasmic reticulum membrane"/>
    <property type="evidence" value="ECO:0007669"/>
    <property type="project" value="UniProtKB-SubCell"/>
</dbReference>
<keyword evidence="11 13" id="KW-0472">Membrane</keyword>
<accession>A0A484LRN0</accession>
<dbReference type="Proteomes" id="UP000595140">
    <property type="component" value="Unassembled WGS sequence"/>
</dbReference>
<dbReference type="InterPro" id="IPR057080">
    <property type="entry name" value="PH_SMPa"/>
</dbReference>
<feature type="compositionally biased region" description="Low complexity" evidence="12">
    <location>
        <begin position="835"/>
        <end position="856"/>
    </location>
</feature>
<dbReference type="OrthoDB" id="26740at2759"/>
<feature type="transmembrane region" description="Helical" evidence="13">
    <location>
        <begin position="186"/>
        <end position="209"/>
    </location>
</feature>
<dbReference type="PANTHER" id="PTHR13466:SF0">
    <property type="entry name" value="SMP-LTD DOMAIN-CONTAINING PROTEIN"/>
    <property type="match status" value="1"/>
</dbReference>
<evidence type="ECO:0000256" key="13">
    <source>
        <dbReference type="SAM" id="Phobius"/>
    </source>
</evidence>
<keyword evidence="7" id="KW-0256">Endoplasmic reticulum</keyword>
<comment type="subcellular location">
    <subcellularLocation>
        <location evidence="1">Endoplasmic reticulum membrane</location>
    </subcellularLocation>
</comment>
<evidence type="ECO:0000256" key="8">
    <source>
        <dbReference type="ARBA" id="ARBA00022989"/>
    </source>
</evidence>
<dbReference type="Pfam" id="PF02902">
    <property type="entry name" value="Peptidase_C48"/>
    <property type="match status" value="1"/>
</dbReference>
<comment type="similarity">
    <text evidence="2">Belongs to the peptidase C48 family.</text>
</comment>
<evidence type="ECO:0000256" key="11">
    <source>
        <dbReference type="ARBA" id="ARBA00023136"/>
    </source>
</evidence>
<dbReference type="Pfam" id="PF23065">
    <property type="entry name" value="PH_SMPa"/>
    <property type="match status" value="1"/>
</dbReference>
<feature type="domain" description="Ubiquitin-like protease family profile" evidence="14">
    <location>
        <begin position="1"/>
        <end position="134"/>
    </location>
</feature>
<evidence type="ECO:0000256" key="10">
    <source>
        <dbReference type="ARBA" id="ARBA00023121"/>
    </source>
</evidence>
<dbReference type="SUPFAM" id="SSF54001">
    <property type="entry name" value="Cysteine proteinases"/>
    <property type="match status" value="1"/>
</dbReference>
<dbReference type="AlphaFoldDB" id="A0A484LRN0"/>
<evidence type="ECO:0000313" key="16">
    <source>
        <dbReference type="EMBL" id="VFQ78879.1"/>
    </source>
</evidence>
<dbReference type="EMBL" id="OOIL02001869">
    <property type="protein sequence ID" value="VFQ78879.1"/>
    <property type="molecule type" value="Genomic_DNA"/>
</dbReference>
<dbReference type="InterPro" id="IPR003653">
    <property type="entry name" value="Peptidase_C48_C"/>
</dbReference>
<evidence type="ECO:0000256" key="4">
    <source>
        <dbReference type="ARBA" id="ARBA00022670"/>
    </source>
</evidence>
<dbReference type="PROSITE" id="PS50600">
    <property type="entry name" value="ULP_PROTEASE"/>
    <property type="match status" value="1"/>
</dbReference>